<dbReference type="Pfam" id="PF08239">
    <property type="entry name" value="SH3_3"/>
    <property type="match status" value="1"/>
</dbReference>
<dbReference type="SMART" id="SM00287">
    <property type="entry name" value="SH3b"/>
    <property type="match status" value="1"/>
</dbReference>
<dbReference type="Gene3D" id="2.30.30.40">
    <property type="entry name" value="SH3 Domains"/>
    <property type="match status" value="1"/>
</dbReference>
<dbReference type="InterPro" id="IPR003646">
    <property type="entry name" value="SH3-like_bac-type"/>
</dbReference>
<gene>
    <name evidence="4" type="ORF">DKG75_14640</name>
</gene>
<name>A0A317DZ52_9PROT</name>
<accession>A0A317DZ52</accession>
<evidence type="ECO:0000313" key="4">
    <source>
        <dbReference type="EMBL" id="PWR19702.1"/>
    </source>
</evidence>
<evidence type="ECO:0000256" key="1">
    <source>
        <dbReference type="SAM" id="MobiDB-lite"/>
    </source>
</evidence>
<proteinExistence type="predicted"/>
<dbReference type="EMBL" id="QGLF01000004">
    <property type="protein sequence ID" value="PWR19702.1"/>
    <property type="molecule type" value="Genomic_DNA"/>
</dbReference>
<dbReference type="Pfam" id="PF13488">
    <property type="entry name" value="Gly-zipper_Omp"/>
    <property type="match status" value="1"/>
</dbReference>
<organism evidence="4 5">
    <name type="scientific">Zavarzinia compransoris</name>
    <dbReference type="NCBI Taxonomy" id="1264899"/>
    <lineage>
        <taxon>Bacteria</taxon>
        <taxon>Pseudomonadati</taxon>
        <taxon>Pseudomonadota</taxon>
        <taxon>Alphaproteobacteria</taxon>
        <taxon>Rhodospirillales</taxon>
        <taxon>Zavarziniaceae</taxon>
        <taxon>Zavarzinia</taxon>
    </lineage>
</organism>
<comment type="caution">
    <text evidence="4">The sequence shown here is derived from an EMBL/GenBank/DDBJ whole genome shotgun (WGS) entry which is preliminary data.</text>
</comment>
<keyword evidence="2" id="KW-0732">Signal</keyword>
<sequence>MLAPATFFKRRLPAALAIGLLVGPVLGACTPDYSAPGGQIAANDQCSSQRSQLTSIGDYFNQAMIEGAIAGAALGALTGALLSGGDLESTLAGAAIGGVAGAATGYYTAKQEANSDRTVLVGGVYKDLYSENQQIDRTTAAFRAVRACRTAEANGIRADYRAGRITADQARAKLGDVKSKFEWEVKYAEEVGGKMNDRGEQYTYAATEISHFDSRTRPPETRSATSYQVTGPIKELVASKSTRVRELPSTDSRQIGGLKAGEVVEAREVTGTNGKWMRVRLADGTPGFISASLLVTADKYRGETKSVASRAEPQAAAPPPQSAGGVVQLAETNQIKQRALQDDVSESRTMLSSTTFELDQPITFTPVRPLRPSA</sequence>
<protein>
    <recommendedName>
        <fullName evidence="3">SH3b domain-containing protein</fullName>
    </recommendedName>
</protein>
<dbReference type="Proteomes" id="UP000246077">
    <property type="component" value="Unassembled WGS sequence"/>
</dbReference>
<feature type="region of interest" description="Disordered" evidence="1">
    <location>
        <begin position="305"/>
        <end position="374"/>
    </location>
</feature>
<dbReference type="AlphaFoldDB" id="A0A317DZ52"/>
<feature type="signal peptide" evidence="2">
    <location>
        <begin position="1"/>
        <end position="27"/>
    </location>
</feature>
<reference evidence="5" key="1">
    <citation type="submission" date="2018-05" db="EMBL/GenBank/DDBJ databases">
        <title>Zavarzinia sp. HR-AS.</title>
        <authorList>
            <person name="Lee Y."/>
            <person name="Jeon C.O."/>
        </authorList>
    </citation>
    <scope>NUCLEOTIDE SEQUENCE [LARGE SCALE GENOMIC DNA]</scope>
    <source>
        <strain evidence="5">DSM 1231</strain>
    </source>
</reference>
<dbReference type="OrthoDB" id="7258832at2"/>
<feature type="domain" description="SH3b" evidence="3">
    <location>
        <begin position="224"/>
        <end position="298"/>
    </location>
</feature>
<feature type="chain" id="PRO_5016389647" description="SH3b domain-containing protein" evidence="2">
    <location>
        <begin position="28"/>
        <end position="374"/>
    </location>
</feature>
<feature type="compositionally biased region" description="Polar residues" evidence="1">
    <location>
        <begin position="347"/>
        <end position="357"/>
    </location>
</feature>
<evidence type="ECO:0000256" key="2">
    <source>
        <dbReference type="SAM" id="SignalP"/>
    </source>
</evidence>
<dbReference type="RefSeq" id="WP_109921876.1">
    <property type="nucleotide sequence ID" value="NZ_QGLF01000004.1"/>
</dbReference>
<keyword evidence="5" id="KW-1185">Reference proteome</keyword>
<dbReference type="InterPro" id="IPR039567">
    <property type="entry name" value="Gly-zipper"/>
</dbReference>
<dbReference type="PROSITE" id="PS51781">
    <property type="entry name" value="SH3B"/>
    <property type="match status" value="1"/>
</dbReference>
<evidence type="ECO:0000313" key="5">
    <source>
        <dbReference type="Proteomes" id="UP000246077"/>
    </source>
</evidence>
<evidence type="ECO:0000259" key="3">
    <source>
        <dbReference type="PROSITE" id="PS51781"/>
    </source>
</evidence>